<dbReference type="PANTHER" id="PTHR43133:SF8">
    <property type="entry name" value="RNA POLYMERASE SIGMA FACTOR HI_1459-RELATED"/>
    <property type="match status" value="1"/>
</dbReference>
<dbReference type="AlphaFoldDB" id="A0A929RZA5"/>
<dbReference type="GO" id="GO:0006352">
    <property type="term" value="P:DNA-templated transcription initiation"/>
    <property type="evidence" value="ECO:0007669"/>
    <property type="project" value="InterPro"/>
</dbReference>
<dbReference type="InterPro" id="IPR014284">
    <property type="entry name" value="RNA_pol_sigma-70_dom"/>
</dbReference>
<evidence type="ECO:0000256" key="4">
    <source>
        <dbReference type="ARBA" id="ARBA00023125"/>
    </source>
</evidence>
<dbReference type="GO" id="GO:0016987">
    <property type="term" value="F:sigma factor activity"/>
    <property type="evidence" value="ECO:0007669"/>
    <property type="project" value="UniProtKB-KW"/>
</dbReference>
<dbReference type="NCBIfam" id="TIGR02937">
    <property type="entry name" value="sigma70-ECF"/>
    <property type="match status" value="1"/>
</dbReference>
<dbReference type="Gene3D" id="1.10.1740.10">
    <property type="match status" value="1"/>
</dbReference>
<reference evidence="7" key="1">
    <citation type="submission" date="2020-04" db="EMBL/GenBank/DDBJ databases">
        <title>Deep metagenomics examines the oral microbiome during advanced dental caries in children, revealing novel taxa and co-occurrences with host molecules.</title>
        <authorList>
            <person name="Baker J.L."/>
            <person name="Morton J.T."/>
            <person name="Dinis M."/>
            <person name="Alvarez R."/>
            <person name="Tran N.C."/>
            <person name="Knight R."/>
            <person name="Edlund A."/>
        </authorList>
    </citation>
    <scope>NUCLEOTIDE SEQUENCE</scope>
    <source>
        <strain evidence="7">JCVI_34_bin.1</strain>
    </source>
</reference>
<evidence type="ECO:0000313" key="8">
    <source>
        <dbReference type="Proteomes" id="UP000704068"/>
    </source>
</evidence>
<dbReference type="Proteomes" id="UP000704068">
    <property type="component" value="Unassembled WGS sequence"/>
</dbReference>
<evidence type="ECO:0000259" key="6">
    <source>
        <dbReference type="Pfam" id="PF08281"/>
    </source>
</evidence>
<dbReference type="SUPFAM" id="SSF88659">
    <property type="entry name" value="Sigma3 and sigma4 domains of RNA polymerase sigma factors"/>
    <property type="match status" value="1"/>
</dbReference>
<dbReference type="InterPro" id="IPR013325">
    <property type="entry name" value="RNA_pol_sigma_r2"/>
</dbReference>
<feature type="domain" description="RNA polymerase sigma factor 70 region 4 type 2" evidence="6">
    <location>
        <begin position="117"/>
        <end position="161"/>
    </location>
</feature>
<dbReference type="InterPro" id="IPR013324">
    <property type="entry name" value="RNA_pol_sigma_r3/r4-like"/>
</dbReference>
<keyword evidence="3" id="KW-0731">Sigma factor</keyword>
<keyword evidence="4" id="KW-0238">DNA-binding</keyword>
<gene>
    <name evidence="7" type="ORF">HXK21_07130</name>
</gene>
<dbReference type="SUPFAM" id="SSF88946">
    <property type="entry name" value="Sigma2 domain of RNA polymerase sigma factors"/>
    <property type="match status" value="1"/>
</dbReference>
<dbReference type="InterPro" id="IPR039425">
    <property type="entry name" value="RNA_pol_sigma-70-like"/>
</dbReference>
<comment type="similarity">
    <text evidence="1">Belongs to the sigma-70 factor family. ECF subfamily.</text>
</comment>
<accession>A0A929RZA5</accession>
<dbReference type="Pfam" id="PF08281">
    <property type="entry name" value="Sigma70_r4_2"/>
    <property type="match status" value="1"/>
</dbReference>
<comment type="caution">
    <text evidence="7">The sequence shown here is derived from an EMBL/GenBank/DDBJ whole genome shotgun (WGS) entry which is preliminary data.</text>
</comment>
<dbReference type="PANTHER" id="PTHR43133">
    <property type="entry name" value="RNA POLYMERASE ECF-TYPE SIGMA FACTO"/>
    <property type="match status" value="1"/>
</dbReference>
<dbReference type="InterPro" id="IPR013249">
    <property type="entry name" value="RNA_pol_sigma70_r4_t2"/>
</dbReference>
<name>A0A929RZA5_9BACT</name>
<dbReference type="Gene3D" id="1.10.10.10">
    <property type="entry name" value="Winged helix-like DNA-binding domain superfamily/Winged helix DNA-binding domain"/>
    <property type="match status" value="1"/>
</dbReference>
<dbReference type="GO" id="GO:0003677">
    <property type="term" value="F:DNA binding"/>
    <property type="evidence" value="ECO:0007669"/>
    <property type="project" value="UniProtKB-KW"/>
</dbReference>
<proteinExistence type="inferred from homology"/>
<keyword evidence="5" id="KW-0804">Transcription</keyword>
<dbReference type="EMBL" id="JABZGR010000023">
    <property type="protein sequence ID" value="MBF0970799.1"/>
    <property type="molecule type" value="Genomic_DNA"/>
</dbReference>
<organism evidence="7 8">
    <name type="scientific">Alloprevotella tannerae</name>
    <dbReference type="NCBI Taxonomy" id="76122"/>
    <lineage>
        <taxon>Bacteria</taxon>
        <taxon>Pseudomonadati</taxon>
        <taxon>Bacteroidota</taxon>
        <taxon>Bacteroidia</taxon>
        <taxon>Bacteroidales</taxon>
        <taxon>Prevotellaceae</taxon>
        <taxon>Alloprevotella</taxon>
    </lineage>
</organism>
<dbReference type="RefSeq" id="WP_006256433.1">
    <property type="nucleotide sequence ID" value="NZ_CAJPOW010000006.1"/>
</dbReference>
<keyword evidence="2" id="KW-0805">Transcription regulation</keyword>
<evidence type="ECO:0000313" key="7">
    <source>
        <dbReference type="EMBL" id="MBF0970799.1"/>
    </source>
</evidence>
<evidence type="ECO:0000256" key="5">
    <source>
        <dbReference type="ARBA" id="ARBA00023163"/>
    </source>
</evidence>
<protein>
    <submittedName>
        <fullName evidence="7">Sigma-70 family RNA polymerase sigma factor</fullName>
    </submittedName>
</protein>
<sequence>MKPSRVTTTENPLLTAFSGLRRRLRPTLSRWLGEDEADDALQEAFCRLWPERERWADADEAARVLNVTARHIGIDELRRRQKLGETRLEEGCDPAEATDAEDEAAERYRRVKQIIDQRLTPLQREILERRETREEAFEEIAATLNMQPAAVRMQLSRARKLIREVYYEQSGIR</sequence>
<dbReference type="InterPro" id="IPR036388">
    <property type="entry name" value="WH-like_DNA-bd_sf"/>
</dbReference>
<evidence type="ECO:0000256" key="3">
    <source>
        <dbReference type="ARBA" id="ARBA00023082"/>
    </source>
</evidence>
<evidence type="ECO:0000256" key="1">
    <source>
        <dbReference type="ARBA" id="ARBA00010641"/>
    </source>
</evidence>
<evidence type="ECO:0000256" key="2">
    <source>
        <dbReference type="ARBA" id="ARBA00023015"/>
    </source>
</evidence>
<dbReference type="GeneID" id="84577180"/>